<evidence type="ECO:0000259" key="6">
    <source>
        <dbReference type="PROSITE" id="PS50887"/>
    </source>
</evidence>
<feature type="transmembrane region" description="Helical" evidence="5">
    <location>
        <begin position="324"/>
        <end position="343"/>
    </location>
</feature>
<feature type="domain" description="GGDEF" evidence="6">
    <location>
        <begin position="407"/>
        <end position="544"/>
    </location>
</feature>
<evidence type="ECO:0000256" key="5">
    <source>
        <dbReference type="SAM" id="Phobius"/>
    </source>
</evidence>
<protein>
    <recommendedName>
        <fullName evidence="3">diguanylate cyclase</fullName>
        <ecNumber evidence="3">2.7.7.65</ecNumber>
    </recommendedName>
</protein>
<dbReference type="PANTHER" id="PTHR45138:SF9">
    <property type="entry name" value="DIGUANYLATE CYCLASE DGCM-RELATED"/>
    <property type="match status" value="1"/>
</dbReference>
<dbReference type="CDD" id="cd12915">
    <property type="entry name" value="PDC2_DGC_like"/>
    <property type="match status" value="1"/>
</dbReference>
<dbReference type="CDD" id="cd01949">
    <property type="entry name" value="GGDEF"/>
    <property type="match status" value="1"/>
</dbReference>
<dbReference type="PROSITE" id="PS50887">
    <property type="entry name" value="GGDEF"/>
    <property type="match status" value="1"/>
</dbReference>
<dbReference type="Pfam" id="PF00990">
    <property type="entry name" value="GGDEF"/>
    <property type="match status" value="1"/>
</dbReference>
<dbReference type="EMBL" id="RBPY01000035">
    <property type="protein sequence ID" value="RMO81067.1"/>
    <property type="molecule type" value="Genomic_DNA"/>
</dbReference>
<evidence type="ECO:0000256" key="4">
    <source>
        <dbReference type="ARBA" id="ARBA00034247"/>
    </source>
</evidence>
<name>A0A3M3YF28_9PSED</name>
<evidence type="ECO:0000313" key="7">
    <source>
        <dbReference type="EMBL" id="RMO81067.1"/>
    </source>
</evidence>
<keyword evidence="5" id="KW-0472">Membrane</keyword>
<evidence type="ECO:0000256" key="1">
    <source>
        <dbReference type="ARBA" id="ARBA00001946"/>
    </source>
</evidence>
<dbReference type="Gene3D" id="3.30.450.20">
    <property type="entry name" value="PAS domain"/>
    <property type="match status" value="2"/>
</dbReference>
<dbReference type="GO" id="GO:0052621">
    <property type="term" value="F:diguanylate cyclase activity"/>
    <property type="evidence" value="ECO:0007669"/>
    <property type="project" value="UniProtKB-EC"/>
</dbReference>
<dbReference type="SUPFAM" id="SSF55073">
    <property type="entry name" value="Nucleotide cyclase"/>
    <property type="match status" value="1"/>
</dbReference>
<reference evidence="7 8" key="1">
    <citation type="submission" date="2018-08" db="EMBL/GenBank/DDBJ databases">
        <title>Recombination of ecologically and evolutionarily significant loci maintains genetic cohesion in the Pseudomonas syringae species complex.</title>
        <authorList>
            <person name="Dillon M."/>
            <person name="Thakur S."/>
            <person name="Almeida R.N.D."/>
            <person name="Weir B.S."/>
            <person name="Guttman D.S."/>
        </authorList>
    </citation>
    <scope>NUCLEOTIDE SEQUENCE [LARGE SCALE GENOMIC DNA]</scope>
    <source>
        <strain evidence="7 8">ICMP 2732</strain>
    </source>
</reference>
<dbReference type="InterPro" id="IPR029787">
    <property type="entry name" value="Nucleotide_cyclase"/>
</dbReference>
<organism evidence="7 8">
    <name type="scientific">Pseudomonas syringae pv. primulae</name>
    <dbReference type="NCBI Taxonomy" id="251707"/>
    <lineage>
        <taxon>Bacteria</taxon>
        <taxon>Pseudomonadati</taxon>
        <taxon>Pseudomonadota</taxon>
        <taxon>Gammaproteobacteria</taxon>
        <taxon>Pseudomonadales</taxon>
        <taxon>Pseudomonadaceae</taxon>
        <taxon>Pseudomonas</taxon>
    </lineage>
</organism>
<sequence length="544" mass="59593">MIALVNLLGFSDIAARGFFLIFSWKSVNMNRPLSATRSVMPVSGRLGLQAITLLLVACTALCTFTGGLLYSQYRDERATRYTELTNLSSSVLRSAETSITYASMVLVGLAERYRHEGEDPQNLDRILKVAHARVDTQSEIQGIFLYAADGRWVLTTLSSSAPARNNSDREYFKYHMQNESLAPYIGPPIRSRTTGEWIITVSIRLEDAQGAFAGVALATLRVESFLEFFRSFDLGEDGIVNLARTDGVQLVRLPFSPELIAVNVVNGPVVKAILAGSTRGVLVFDSPVDGTRRMVGYAASGRYPIRLSIGITEAYAFAAWRRGFVLTILAATTALGVILFLGLRTMRSIEQRANDELVLRADNGSLQTVNSELQILATEDGLTGLANRRFFNQVLAKSFDQAQSNQTAIALMLLDIDHFKKYNDTYGHPAGDECLRRVAALVRNASSRPTDLAARYGGEEMAVILPYTDVNGAMLVAEQIRHAVEEANIESRSVELGKVTVSIGVAGYIPSRDSQGCDELLLCTDKALYKAKQAGRNLVSVYSE</sequence>
<dbReference type="CDD" id="cd12914">
    <property type="entry name" value="PDC1_DGC_like"/>
    <property type="match status" value="1"/>
</dbReference>
<dbReference type="InterPro" id="IPR000160">
    <property type="entry name" value="GGDEF_dom"/>
</dbReference>
<dbReference type="Pfam" id="PF22588">
    <property type="entry name" value="dCache_1_like"/>
    <property type="match status" value="1"/>
</dbReference>
<dbReference type="InterPro" id="IPR029151">
    <property type="entry name" value="Sensor-like_sf"/>
</dbReference>
<dbReference type="NCBIfam" id="TIGR00254">
    <property type="entry name" value="GGDEF"/>
    <property type="match status" value="1"/>
</dbReference>
<feature type="transmembrane region" description="Helical" evidence="5">
    <location>
        <begin position="7"/>
        <end position="27"/>
    </location>
</feature>
<dbReference type="PANTHER" id="PTHR45138">
    <property type="entry name" value="REGULATORY COMPONENTS OF SENSORY TRANSDUCTION SYSTEM"/>
    <property type="match status" value="1"/>
</dbReference>
<dbReference type="Proteomes" id="UP000281350">
    <property type="component" value="Unassembled WGS sequence"/>
</dbReference>
<dbReference type="FunFam" id="3.30.70.270:FF:000001">
    <property type="entry name" value="Diguanylate cyclase domain protein"/>
    <property type="match status" value="1"/>
</dbReference>
<feature type="transmembrane region" description="Helical" evidence="5">
    <location>
        <begin position="47"/>
        <end position="70"/>
    </location>
</feature>
<dbReference type="InterPro" id="IPR043128">
    <property type="entry name" value="Rev_trsase/Diguanyl_cyclase"/>
</dbReference>
<dbReference type="GO" id="GO:1902201">
    <property type="term" value="P:negative regulation of bacterial-type flagellum-dependent cell motility"/>
    <property type="evidence" value="ECO:0007669"/>
    <property type="project" value="TreeGrafter"/>
</dbReference>
<dbReference type="SUPFAM" id="SSF103190">
    <property type="entry name" value="Sensory domain-like"/>
    <property type="match status" value="1"/>
</dbReference>
<evidence type="ECO:0000313" key="8">
    <source>
        <dbReference type="Proteomes" id="UP000281350"/>
    </source>
</evidence>
<evidence type="ECO:0000256" key="2">
    <source>
        <dbReference type="ARBA" id="ARBA00004533"/>
    </source>
</evidence>
<keyword evidence="5" id="KW-0812">Transmembrane</keyword>
<gene>
    <name evidence="7" type="ORF">ALQ36_01567</name>
</gene>
<proteinExistence type="predicted"/>
<dbReference type="RefSeq" id="WP_122277167.1">
    <property type="nucleotide sequence ID" value="NZ_RBPY01000035.1"/>
</dbReference>
<comment type="subcellular location">
    <subcellularLocation>
        <location evidence="2">Cell inner membrane</location>
    </subcellularLocation>
</comment>
<dbReference type="InterPro" id="IPR050469">
    <property type="entry name" value="Diguanylate_Cyclase"/>
</dbReference>
<dbReference type="EC" id="2.7.7.65" evidence="3"/>
<evidence type="ECO:0000256" key="3">
    <source>
        <dbReference type="ARBA" id="ARBA00012528"/>
    </source>
</evidence>
<comment type="catalytic activity">
    <reaction evidence="4">
        <text>2 GTP = 3',3'-c-di-GMP + 2 diphosphate</text>
        <dbReference type="Rhea" id="RHEA:24898"/>
        <dbReference type="ChEBI" id="CHEBI:33019"/>
        <dbReference type="ChEBI" id="CHEBI:37565"/>
        <dbReference type="ChEBI" id="CHEBI:58805"/>
        <dbReference type="EC" id="2.7.7.65"/>
    </reaction>
</comment>
<comment type="cofactor">
    <cofactor evidence="1">
        <name>Mg(2+)</name>
        <dbReference type="ChEBI" id="CHEBI:18420"/>
    </cofactor>
</comment>
<dbReference type="InterPro" id="IPR054327">
    <property type="entry name" value="His-kinase-like_sensor"/>
</dbReference>
<keyword evidence="5" id="KW-1133">Transmembrane helix</keyword>
<dbReference type="SMART" id="SM00267">
    <property type="entry name" value="GGDEF"/>
    <property type="match status" value="1"/>
</dbReference>
<comment type="caution">
    <text evidence="7">The sequence shown here is derived from an EMBL/GenBank/DDBJ whole genome shotgun (WGS) entry which is preliminary data.</text>
</comment>
<dbReference type="GO" id="GO:0005886">
    <property type="term" value="C:plasma membrane"/>
    <property type="evidence" value="ECO:0007669"/>
    <property type="project" value="UniProtKB-SubCell"/>
</dbReference>
<accession>A0A3M3YF28</accession>
<dbReference type="AlphaFoldDB" id="A0A3M3YF28"/>
<dbReference type="Gene3D" id="3.30.70.270">
    <property type="match status" value="1"/>
</dbReference>
<dbReference type="GO" id="GO:0043709">
    <property type="term" value="P:cell adhesion involved in single-species biofilm formation"/>
    <property type="evidence" value="ECO:0007669"/>
    <property type="project" value="TreeGrafter"/>
</dbReference>